<reference evidence="2" key="1">
    <citation type="submission" date="2022-11" db="UniProtKB">
        <authorList>
            <consortium name="WormBaseParasite"/>
        </authorList>
    </citation>
    <scope>IDENTIFICATION</scope>
</reference>
<sequence>MEDVWKEYWPSSTVLGEPLDTALDWNETKITEDFLSSLPALDYILGSDIFYDPTVFELILKTVNIFFKKFPNLQFIFAYQNREANSSRWSIGIELKQLNLKCERLQISIEEEHEISIGKITTTTTTMASGDHKNVGERKKIYAGVEGGATHFSFIFIDADGNKLGEGTGLGLNILLEGIENASDKIAAALRHCATSSSIPLPIDSLGLGLSGAEDEEVNNSMIEYFKTKHSDICTIIHLTTDSVISIAATFNKGGVVIIAGTGSTCRLLKEDGDVYGKLFEYYLMLKMVTQK</sequence>
<dbReference type="InterPro" id="IPR019410">
    <property type="entry name" value="Methyltransf_16"/>
</dbReference>
<evidence type="ECO:0000313" key="1">
    <source>
        <dbReference type="Proteomes" id="UP000887577"/>
    </source>
</evidence>
<proteinExistence type="predicted"/>
<dbReference type="InterPro" id="IPR043129">
    <property type="entry name" value="ATPase_NBD"/>
</dbReference>
<organism evidence="1 2">
    <name type="scientific">Panagrolaimus superbus</name>
    <dbReference type="NCBI Taxonomy" id="310955"/>
    <lineage>
        <taxon>Eukaryota</taxon>
        <taxon>Metazoa</taxon>
        <taxon>Ecdysozoa</taxon>
        <taxon>Nematoda</taxon>
        <taxon>Chromadorea</taxon>
        <taxon>Rhabditida</taxon>
        <taxon>Tylenchina</taxon>
        <taxon>Panagrolaimomorpha</taxon>
        <taxon>Panagrolaimoidea</taxon>
        <taxon>Panagrolaimidae</taxon>
        <taxon>Panagrolaimus</taxon>
    </lineage>
</organism>
<protein>
    <submittedName>
        <fullName evidence="2">N-acetylglucosamine kinase</fullName>
    </submittedName>
</protein>
<dbReference type="PANTHER" id="PTHR12862:SF0">
    <property type="entry name" value="N-ACETYL-D-GLUCOSAMINE KINASE"/>
    <property type="match status" value="1"/>
</dbReference>
<accession>A0A914XSV2</accession>
<name>A0A914XSV2_9BILA</name>
<dbReference type="SUPFAM" id="SSF53067">
    <property type="entry name" value="Actin-like ATPase domain"/>
    <property type="match status" value="1"/>
</dbReference>
<dbReference type="Proteomes" id="UP000887577">
    <property type="component" value="Unplaced"/>
</dbReference>
<dbReference type="Pfam" id="PF10294">
    <property type="entry name" value="Methyltransf_16"/>
    <property type="match status" value="1"/>
</dbReference>
<keyword evidence="1" id="KW-1185">Reference proteome</keyword>
<dbReference type="InterPro" id="IPR029063">
    <property type="entry name" value="SAM-dependent_MTases_sf"/>
</dbReference>
<dbReference type="PANTHER" id="PTHR12862">
    <property type="entry name" value="BADF TYPE ATPASE DOMAIN-CONTAINING PROTEIN"/>
    <property type="match status" value="1"/>
</dbReference>
<dbReference type="AlphaFoldDB" id="A0A914XSV2"/>
<dbReference type="Gene3D" id="3.40.50.150">
    <property type="entry name" value="Vaccinia Virus protein VP39"/>
    <property type="match status" value="1"/>
</dbReference>
<evidence type="ECO:0000313" key="2">
    <source>
        <dbReference type="WBParaSite" id="PSU_v2.g11047.t1"/>
    </source>
</evidence>
<dbReference type="WBParaSite" id="PSU_v2.g11047.t1">
    <property type="protein sequence ID" value="PSU_v2.g11047.t1"/>
    <property type="gene ID" value="PSU_v2.g11047"/>
</dbReference>
<dbReference type="InterPro" id="IPR039758">
    <property type="entry name" value="NAGK-like"/>
</dbReference>
<dbReference type="GO" id="GO:0045127">
    <property type="term" value="F:N-acetylglucosamine kinase activity"/>
    <property type="evidence" value="ECO:0007669"/>
    <property type="project" value="InterPro"/>
</dbReference>
<dbReference type="Gene3D" id="3.30.420.40">
    <property type="match status" value="1"/>
</dbReference>